<proteinExistence type="inferred from homology"/>
<evidence type="ECO:0000256" key="2">
    <source>
        <dbReference type="ARBA" id="ARBA00022679"/>
    </source>
</evidence>
<accession>A0A096B1M7</accession>
<dbReference type="Gene3D" id="3.40.50.150">
    <property type="entry name" value="Vaccinia Virus protein VP39"/>
    <property type="match status" value="1"/>
</dbReference>
<keyword evidence="1 5" id="KW-0489">Methyltransferase</keyword>
<evidence type="ECO:0000256" key="6">
    <source>
        <dbReference type="RuleBase" id="RU000416"/>
    </source>
</evidence>
<dbReference type="GO" id="GO:0032259">
    <property type="term" value="P:methylation"/>
    <property type="evidence" value="ECO:0007669"/>
    <property type="project" value="UniProtKB-KW"/>
</dbReference>
<dbReference type="eggNOG" id="COG0270">
    <property type="taxonomic scope" value="Bacteria"/>
</dbReference>
<dbReference type="EMBL" id="ADLO01000120">
    <property type="protein sequence ID" value="KGF52821.1"/>
    <property type="molecule type" value="Genomic_DNA"/>
</dbReference>
<dbReference type="CDD" id="cd00315">
    <property type="entry name" value="Cyt_C5_DNA_methylase"/>
    <property type="match status" value="1"/>
</dbReference>
<dbReference type="EC" id="2.1.1.37" evidence="7"/>
<protein>
    <recommendedName>
        <fullName evidence="7">Cytosine-specific methyltransferase</fullName>
        <ecNumber evidence="7">2.1.1.37</ecNumber>
    </recommendedName>
</protein>
<dbReference type="PANTHER" id="PTHR10629">
    <property type="entry name" value="CYTOSINE-SPECIFIC METHYLTRANSFERASE"/>
    <property type="match status" value="1"/>
</dbReference>
<keyword evidence="2 5" id="KW-0808">Transferase</keyword>
<comment type="similarity">
    <text evidence="5 6">Belongs to the class I-like SAM-binding methyltransferase superfamily. C5-methyltransferase family.</text>
</comment>
<dbReference type="GO" id="GO:0044027">
    <property type="term" value="P:negative regulation of gene expression via chromosomal CpG island methylation"/>
    <property type="evidence" value="ECO:0007669"/>
    <property type="project" value="TreeGrafter"/>
</dbReference>
<evidence type="ECO:0000256" key="7">
    <source>
        <dbReference type="RuleBase" id="RU000417"/>
    </source>
</evidence>
<dbReference type="InterPro" id="IPR031303">
    <property type="entry name" value="C5_meth_CS"/>
</dbReference>
<dbReference type="RefSeq" id="WP_080744556.1">
    <property type="nucleotide sequence ID" value="NZ_KN174168.1"/>
</dbReference>
<keyword evidence="4" id="KW-0680">Restriction system</keyword>
<evidence type="ECO:0000256" key="5">
    <source>
        <dbReference type="PROSITE-ProRule" id="PRU01016"/>
    </source>
</evidence>
<dbReference type="NCBIfam" id="TIGR00675">
    <property type="entry name" value="dcm"/>
    <property type="match status" value="1"/>
</dbReference>
<name>A0A096B1M7_FLAPL</name>
<dbReference type="PRINTS" id="PR00105">
    <property type="entry name" value="C5METTRFRASE"/>
</dbReference>
<dbReference type="HOGENOM" id="CLU_006958_2_0_9"/>
<evidence type="ECO:0000256" key="4">
    <source>
        <dbReference type="ARBA" id="ARBA00022747"/>
    </source>
</evidence>
<evidence type="ECO:0000256" key="1">
    <source>
        <dbReference type="ARBA" id="ARBA00022603"/>
    </source>
</evidence>
<dbReference type="InterPro" id="IPR029063">
    <property type="entry name" value="SAM-dependent_MTases_sf"/>
</dbReference>
<organism evidence="8 9">
    <name type="scientific">Flavonifractor plautii 1_3_50AFAA</name>
    <dbReference type="NCBI Taxonomy" id="742738"/>
    <lineage>
        <taxon>Bacteria</taxon>
        <taxon>Bacillati</taxon>
        <taxon>Bacillota</taxon>
        <taxon>Clostridia</taxon>
        <taxon>Eubacteriales</taxon>
        <taxon>Oscillospiraceae</taxon>
        <taxon>Flavonifractor</taxon>
    </lineage>
</organism>
<reference evidence="8 9" key="1">
    <citation type="submission" date="2011-08" db="EMBL/GenBank/DDBJ databases">
        <title>The Genome Sequence of Clostridium orbiscindens 1_3_50AFAA.</title>
        <authorList>
            <consortium name="The Broad Institute Genome Sequencing Platform"/>
            <person name="Earl A."/>
            <person name="Ward D."/>
            <person name="Feldgarden M."/>
            <person name="Gevers D."/>
            <person name="Daigneault M."/>
            <person name="Strauss J."/>
            <person name="Allen-Vercoe E."/>
            <person name="Young S.K."/>
            <person name="Zeng Q."/>
            <person name="Gargeya S."/>
            <person name="Fitzgerald M."/>
            <person name="Haas B."/>
            <person name="Abouelleil A."/>
            <person name="Alvarado L."/>
            <person name="Arachchi H.M."/>
            <person name="Berlin A."/>
            <person name="Brown A."/>
            <person name="Chapman S.B."/>
            <person name="Chen Z."/>
            <person name="Dunbar C."/>
            <person name="Freedman E."/>
            <person name="Gearin G."/>
            <person name="Gellesch M."/>
            <person name="Goldberg J."/>
            <person name="Griggs A."/>
            <person name="Gujja S."/>
            <person name="Heiman D."/>
            <person name="Howarth C."/>
            <person name="Larson L."/>
            <person name="Lui A."/>
            <person name="MacDonald P.J.P."/>
            <person name="Montmayeur A."/>
            <person name="Murphy C."/>
            <person name="Neiman D."/>
            <person name="Pearson M."/>
            <person name="Priest M."/>
            <person name="Roberts A."/>
            <person name="Saif S."/>
            <person name="Shea T."/>
            <person name="Shenoy N."/>
            <person name="Sisk P."/>
            <person name="Stolte C."/>
            <person name="Sykes S."/>
            <person name="Wortman J."/>
            <person name="Nusbaum C."/>
            <person name="Birren B."/>
        </authorList>
    </citation>
    <scope>NUCLEOTIDE SEQUENCE [LARGE SCALE GENOMIC DNA]</scope>
    <source>
        <strain evidence="8 9">1_3_50AFAA</strain>
    </source>
</reference>
<gene>
    <name evidence="8" type="ORF">HMPREF9460_03938</name>
</gene>
<dbReference type="InterPro" id="IPR050390">
    <property type="entry name" value="C5-Methyltransferase"/>
</dbReference>
<feature type="active site" evidence="5">
    <location>
        <position position="76"/>
    </location>
</feature>
<dbReference type="PROSITE" id="PS00094">
    <property type="entry name" value="C5_MTASE_1"/>
    <property type="match status" value="1"/>
</dbReference>
<dbReference type="Pfam" id="PF00145">
    <property type="entry name" value="DNA_methylase"/>
    <property type="match status" value="1"/>
</dbReference>
<evidence type="ECO:0000256" key="3">
    <source>
        <dbReference type="ARBA" id="ARBA00022691"/>
    </source>
</evidence>
<comment type="catalytic activity">
    <reaction evidence="7">
        <text>a 2'-deoxycytidine in DNA + S-adenosyl-L-methionine = a 5-methyl-2'-deoxycytidine in DNA + S-adenosyl-L-homocysteine + H(+)</text>
        <dbReference type="Rhea" id="RHEA:13681"/>
        <dbReference type="Rhea" id="RHEA-COMP:11369"/>
        <dbReference type="Rhea" id="RHEA-COMP:11370"/>
        <dbReference type="ChEBI" id="CHEBI:15378"/>
        <dbReference type="ChEBI" id="CHEBI:57856"/>
        <dbReference type="ChEBI" id="CHEBI:59789"/>
        <dbReference type="ChEBI" id="CHEBI:85452"/>
        <dbReference type="ChEBI" id="CHEBI:85454"/>
        <dbReference type="EC" id="2.1.1.37"/>
    </reaction>
</comment>
<dbReference type="Gene3D" id="3.90.120.10">
    <property type="entry name" value="DNA Methylase, subunit A, domain 2"/>
    <property type="match status" value="1"/>
</dbReference>
<comment type="caution">
    <text evidence="8">The sequence shown here is derived from an EMBL/GenBank/DDBJ whole genome shotgun (WGS) entry which is preliminary data.</text>
</comment>
<dbReference type="InterPro" id="IPR018117">
    <property type="entry name" value="C5_DNA_meth_AS"/>
</dbReference>
<dbReference type="PROSITE" id="PS00095">
    <property type="entry name" value="C5_MTASE_2"/>
    <property type="match status" value="1"/>
</dbReference>
<dbReference type="InterPro" id="IPR001525">
    <property type="entry name" value="C5_MeTfrase"/>
</dbReference>
<dbReference type="AlphaFoldDB" id="A0A096B1M7"/>
<dbReference type="PANTHER" id="PTHR10629:SF52">
    <property type="entry name" value="DNA (CYTOSINE-5)-METHYLTRANSFERASE 1"/>
    <property type="match status" value="1"/>
</dbReference>
<dbReference type="GO" id="GO:0009307">
    <property type="term" value="P:DNA restriction-modification system"/>
    <property type="evidence" value="ECO:0007669"/>
    <property type="project" value="UniProtKB-KW"/>
</dbReference>
<dbReference type="GO" id="GO:0003886">
    <property type="term" value="F:DNA (cytosine-5-)-methyltransferase activity"/>
    <property type="evidence" value="ECO:0007669"/>
    <property type="project" value="UniProtKB-EC"/>
</dbReference>
<dbReference type="PROSITE" id="PS51679">
    <property type="entry name" value="SAM_MT_C5"/>
    <property type="match status" value="1"/>
</dbReference>
<dbReference type="SUPFAM" id="SSF53335">
    <property type="entry name" value="S-adenosyl-L-methionine-dependent methyltransferases"/>
    <property type="match status" value="1"/>
</dbReference>
<sequence length="328" mass="35775">MQRPLTCVEICAGAGGQALGLAMAGFVHVALVEYEADYCKVLKDNRPEWNVICADVHDFDGRPYRGVDLFAGGVPCPPFSVAGKQLGKDDERDLFPEAIRLIKEIQPRAVMLENVRGFLDSSFNEYRTHILDSIQELGYKTQIKLLNASNFGVPQLRPRVVIVGIRNDQVGVFSYPDEDPSSAPTVGKTLYDLMAENGWTGAKDWAAKANKIAPTLVGGSKKHGGPDLGPTRARNAWAELGVDGKGIANEAPAPDFDGMPRLTSRMMARIQGFPDTWIFGKRKTVACRMIGNAFPPPVAQAVGEEIKECLEHGCIDSEYEISLSRAVI</sequence>
<evidence type="ECO:0000313" key="9">
    <source>
        <dbReference type="Proteomes" id="UP000029585"/>
    </source>
</evidence>
<dbReference type="Proteomes" id="UP000029585">
    <property type="component" value="Unassembled WGS sequence"/>
</dbReference>
<keyword evidence="3 5" id="KW-0949">S-adenosyl-L-methionine</keyword>
<dbReference type="GO" id="GO:0003677">
    <property type="term" value="F:DNA binding"/>
    <property type="evidence" value="ECO:0007669"/>
    <property type="project" value="TreeGrafter"/>
</dbReference>
<evidence type="ECO:0000313" key="8">
    <source>
        <dbReference type="EMBL" id="KGF52821.1"/>
    </source>
</evidence>
<keyword evidence="9" id="KW-1185">Reference proteome</keyword>